<evidence type="ECO:0000313" key="2">
    <source>
        <dbReference type="EMBL" id="KKS85145.1"/>
    </source>
</evidence>
<dbReference type="EMBL" id="LCFB01000010">
    <property type="protein sequence ID" value="KKS85145.1"/>
    <property type="molecule type" value="Genomic_DNA"/>
</dbReference>
<protein>
    <submittedName>
        <fullName evidence="2">WsbD</fullName>
    </submittedName>
</protein>
<dbReference type="STRING" id="1618436.UV59_C0010G0016"/>
<name>A0A0G1CH88_9BACT</name>
<dbReference type="Gene3D" id="3.90.550.10">
    <property type="entry name" value="Spore Coat Polysaccharide Biosynthesis Protein SpsA, Chain A"/>
    <property type="match status" value="1"/>
</dbReference>
<reference evidence="2 3" key="1">
    <citation type="journal article" date="2015" name="Nature">
        <title>rRNA introns, odd ribosomes, and small enigmatic genomes across a large radiation of phyla.</title>
        <authorList>
            <person name="Brown C.T."/>
            <person name="Hug L.A."/>
            <person name="Thomas B.C."/>
            <person name="Sharon I."/>
            <person name="Castelle C.J."/>
            <person name="Singh A."/>
            <person name="Wilkins M.J."/>
            <person name="Williams K.H."/>
            <person name="Banfield J.F."/>
        </authorList>
    </citation>
    <scope>NUCLEOTIDE SEQUENCE [LARGE SCALE GENOMIC DNA]</scope>
</reference>
<dbReference type="SUPFAM" id="SSF53448">
    <property type="entry name" value="Nucleotide-diphospho-sugar transferases"/>
    <property type="match status" value="1"/>
</dbReference>
<dbReference type="CDD" id="cd04186">
    <property type="entry name" value="GT_2_like_c"/>
    <property type="match status" value="1"/>
</dbReference>
<accession>A0A0G1CH88</accession>
<gene>
    <name evidence="2" type="ORF">UV59_C0010G0016</name>
</gene>
<proteinExistence type="predicted"/>
<evidence type="ECO:0000259" key="1">
    <source>
        <dbReference type="Pfam" id="PF00535"/>
    </source>
</evidence>
<organism evidence="2 3">
    <name type="scientific">Candidatus Gottesmanbacteria bacterium GW2011_GWA1_43_11</name>
    <dbReference type="NCBI Taxonomy" id="1618436"/>
    <lineage>
        <taxon>Bacteria</taxon>
        <taxon>Candidatus Gottesmaniibacteriota</taxon>
    </lineage>
</organism>
<comment type="caution">
    <text evidence="2">The sequence shown here is derived from an EMBL/GenBank/DDBJ whole genome shotgun (WGS) entry which is preliminary data.</text>
</comment>
<sequence>MKTKVSIIIVNFNTREVISKCLISLFENYALELKAKKFEIIVVDNASYDNSVTEIKRLFPKVLLIENRENMGFARANNQGIRASHGTFVLLLNPDTVVPKNAITQVVDYMEGQSQVGVATARLELTSGELDDAAHRGFPTPWRSLTHFSGLGKLFPHSVWLNGYHLGYQNLDIPHEIDACVGAFMCIRRTVGENLNWLDENYFWYGEDLDFCYRVKQAGYKVVFIPTVAVTHHKGVASGIKKHSRELSRADRETKLRATRARFEVMRIFYRKFYAQTYPAWVRFVVLFGVWLKEQITLFSLNF</sequence>
<evidence type="ECO:0000313" key="3">
    <source>
        <dbReference type="Proteomes" id="UP000034543"/>
    </source>
</evidence>
<dbReference type="InterPro" id="IPR001173">
    <property type="entry name" value="Glyco_trans_2-like"/>
</dbReference>
<dbReference type="PANTHER" id="PTHR43179:SF7">
    <property type="entry name" value="RHAMNOSYLTRANSFERASE WBBL"/>
    <property type="match status" value="1"/>
</dbReference>
<dbReference type="PANTHER" id="PTHR43179">
    <property type="entry name" value="RHAMNOSYLTRANSFERASE WBBL"/>
    <property type="match status" value="1"/>
</dbReference>
<dbReference type="InterPro" id="IPR029044">
    <property type="entry name" value="Nucleotide-diphossugar_trans"/>
</dbReference>
<feature type="domain" description="Glycosyltransferase 2-like" evidence="1">
    <location>
        <begin position="6"/>
        <end position="159"/>
    </location>
</feature>
<dbReference type="AlphaFoldDB" id="A0A0G1CH88"/>
<dbReference type="Pfam" id="PF00535">
    <property type="entry name" value="Glycos_transf_2"/>
    <property type="match status" value="1"/>
</dbReference>
<dbReference type="Proteomes" id="UP000034543">
    <property type="component" value="Unassembled WGS sequence"/>
</dbReference>